<organism evidence="1 2">
    <name type="scientific">Mixta intestinalis</name>
    <dbReference type="NCBI Taxonomy" id="1615494"/>
    <lineage>
        <taxon>Bacteria</taxon>
        <taxon>Pseudomonadati</taxon>
        <taxon>Pseudomonadota</taxon>
        <taxon>Gammaproteobacteria</taxon>
        <taxon>Enterobacterales</taxon>
        <taxon>Erwiniaceae</taxon>
        <taxon>Mixta</taxon>
    </lineage>
</organism>
<dbReference type="OrthoDB" id="3078238at2"/>
<evidence type="ECO:0000313" key="2">
    <source>
        <dbReference type="Proteomes" id="UP000464053"/>
    </source>
</evidence>
<dbReference type="AlphaFoldDB" id="A0A6P1PXG1"/>
<dbReference type="RefSeq" id="WP_160621253.1">
    <property type="nucleotide sequence ID" value="NZ_CP028271.1"/>
</dbReference>
<reference evidence="1 2" key="1">
    <citation type="submission" date="2018-03" db="EMBL/GenBank/DDBJ databases">
        <title>Pantoea intestinalis SRCM103226 isolated form the mealworm.</title>
        <authorList>
            <person name="Jeong D.-Y."/>
            <person name="Kim J.W."/>
        </authorList>
    </citation>
    <scope>NUCLEOTIDE SEQUENCE [LARGE SCALE GENOMIC DNA]</scope>
    <source>
        <strain evidence="1 2">SRCM103226</strain>
    </source>
</reference>
<dbReference type="Proteomes" id="UP000464053">
    <property type="component" value="Chromosome"/>
</dbReference>
<dbReference type="EMBL" id="CP028271">
    <property type="protein sequence ID" value="QHM71250.1"/>
    <property type="molecule type" value="Genomic_DNA"/>
</dbReference>
<keyword evidence="2" id="KW-1185">Reference proteome</keyword>
<evidence type="ECO:0000313" key="1">
    <source>
        <dbReference type="EMBL" id="QHM71250.1"/>
    </source>
</evidence>
<proteinExistence type="predicted"/>
<sequence>MTIEIVAAECLFPAGPTIELADIAIKTQLALVRKHPLYVDRCGVPIKASFFPQLKVTGAARWETLANELLANLWKKLSALPAPERYRLWLILPPVDRIGVPAELEQVMVRCAEAHSVRWDTIRLLRGGAAQAGLALREIVNRQKENQKRNERVFDIVLGVECWLMMETLTKLDSERLLHGSYRFDAGEMVPEPYGFVPGEGAAAIVLGTGSGQGCCLSAAGIGQETDLHQADTACTGIGLASAAMQALQQVRTEQITHIVSDLNGEIWRADEYGFALTRLHAFLCRDDYIRVTPVLSSGDLGCASLVNHIAVIAWRYKQRTIGKDESTLILSSSPDSLRCAVVLTAGNL</sequence>
<gene>
    <name evidence="1" type="ORF">C7M51_01535</name>
</gene>
<evidence type="ECO:0008006" key="3">
    <source>
        <dbReference type="Google" id="ProtNLM"/>
    </source>
</evidence>
<protein>
    <recommendedName>
        <fullName evidence="3">Beta-ketoacyl synthase N-terminal domain-containing protein</fullName>
    </recommendedName>
</protein>
<dbReference type="KEGG" id="mint:C7M51_01535"/>
<name>A0A6P1PXG1_9GAMM</name>
<accession>A0A6P1PXG1</accession>